<name>S2DMQ6_INDAL</name>
<dbReference type="EMBL" id="ALWO02000023">
    <property type="protein sequence ID" value="EOZ98485.1"/>
    <property type="molecule type" value="Genomic_DNA"/>
</dbReference>
<protein>
    <recommendedName>
        <fullName evidence="3">Enzyme of heme biosynthesis</fullName>
    </recommendedName>
</protein>
<dbReference type="Proteomes" id="UP000006073">
    <property type="component" value="Unassembled WGS sequence"/>
</dbReference>
<dbReference type="SUPFAM" id="SSF48452">
    <property type="entry name" value="TPR-like"/>
    <property type="match status" value="1"/>
</dbReference>
<organism evidence="1 2">
    <name type="scientific">Indibacter alkaliphilus (strain CCUG 57479 / KCTC 22604 / LW1)</name>
    <dbReference type="NCBI Taxonomy" id="1189612"/>
    <lineage>
        <taxon>Bacteria</taxon>
        <taxon>Pseudomonadati</taxon>
        <taxon>Bacteroidota</taxon>
        <taxon>Cytophagia</taxon>
        <taxon>Cytophagales</taxon>
        <taxon>Cyclobacteriaceae</taxon>
    </lineage>
</organism>
<keyword evidence="2" id="KW-1185">Reference proteome</keyword>
<dbReference type="STRING" id="1189612.A33Q_1139"/>
<gene>
    <name evidence="1" type="ORF">A33Q_1139</name>
</gene>
<accession>S2DMQ6</accession>
<dbReference type="AlphaFoldDB" id="S2DMQ6"/>
<evidence type="ECO:0000313" key="1">
    <source>
        <dbReference type="EMBL" id="EOZ98485.1"/>
    </source>
</evidence>
<comment type="caution">
    <text evidence="1">The sequence shown here is derived from an EMBL/GenBank/DDBJ whole genome shotgun (WGS) entry which is preliminary data.</text>
</comment>
<reference evidence="1 2" key="1">
    <citation type="journal article" date="2013" name="Genome Announc.">
        <title>Draft Genome Sequence of Indibacter alkaliphilus Strain LW1T, Isolated from Lonar Lake, a Haloalkaline Lake in the Buldana District of Maharashtra, India.</title>
        <authorList>
            <person name="Singh A."/>
            <person name="Kumar Jangir P."/>
            <person name="Sharma R."/>
            <person name="Singh A."/>
            <person name="Kumar Pinnaka A."/>
            <person name="Shivaji S."/>
        </authorList>
    </citation>
    <scope>NUCLEOTIDE SEQUENCE [LARGE SCALE GENOMIC DNA]</scope>
    <source>
        <strain evidence="2">CCUG 57479 / KCTC 22604 / LW1</strain>
    </source>
</reference>
<sequence length="111" mass="12981">MSKMSRLEMLKSFTEQEPENPFNWYALALEYKELDLDQSIELFSKLLKQFPAYLPTYYQAAEVFADLGKISEANGIYINGIKLAQSQQNNHALRELKNAYQNFQFENDLDD</sequence>
<dbReference type="eggNOG" id="COG4783">
    <property type="taxonomic scope" value="Bacteria"/>
</dbReference>
<evidence type="ECO:0008006" key="3">
    <source>
        <dbReference type="Google" id="ProtNLM"/>
    </source>
</evidence>
<evidence type="ECO:0000313" key="2">
    <source>
        <dbReference type="Proteomes" id="UP000006073"/>
    </source>
</evidence>
<dbReference type="OrthoDB" id="1524733at2"/>
<dbReference type="Gene3D" id="1.25.40.10">
    <property type="entry name" value="Tetratricopeptide repeat domain"/>
    <property type="match status" value="1"/>
</dbReference>
<proteinExistence type="predicted"/>
<dbReference type="InterPro" id="IPR011990">
    <property type="entry name" value="TPR-like_helical_dom_sf"/>
</dbReference>